<comment type="caution">
    <text evidence="1">The sequence shown here is derived from an EMBL/GenBank/DDBJ whole genome shotgun (WGS) entry which is preliminary data.</text>
</comment>
<reference evidence="1" key="1">
    <citation type="submission" date="2021-07" db="EMBL/GenBank/DDBJ databases">
        <title>Zhongshania sp. CAU 1632 isolated from seawater.</title>
        <authorList>
            <person name="Kim W."/>
        </authorList>
    </citation>
    <scope>NUCLEOTIDE SEQUENCE</scope>
    <source>
        <strain evidence="1">CAU 1632</strain>
    </source>
</reference>
<name>A0ABS6VMX5_9GAMM</name>
<evidence type="ECO:0000313" key="2">
    <source>
        <dbReference type="Proteomes" id="UP001166291"/>
    </source>
</evidence>
<protein>
    <submittedName>
        <fullName evidence="1">Uncharacterized protein</fullName>
    </submittedName>
</protein>
<sequence length="111" mass="12161">MPAEPNLVEYAERIIEDIPNANTVAIEQMIGSITTSDNSTQVLTLPEIGNDPKPIVNVNFSNELFSGEKGVELSALTTPTLAETYDTSVGLFGRFKQEIINFAIQDIAFNR</sequence>
<accession>A0ABS6VMX5</accession>
<proteinExistence type="predicted"/>
<evidence type="ECO:0000313" key="1">
    <source>
        <dbReference type="EMBL" id="MBW2939145.1"/>
    </source>
</evidence>
<organism evidence="1 2">
    <name type="scientific">Zhongshania aquimaris</name>
    <dbReference type="NCBI Taxonomy" id="2857107"/>
    <lineage>
        <taxon>Bacteria</taxon>
        <taxon>Pseudomonadati</taxon>
        <taxon>Pseudomonadota</taxon>
        <taxon>Gammaproteobacteria</taxon>
        <taxon>Cellvibrionales</taxon>
        <taxon>Spongiibacteraceae</taxon>
        <taxon>Zhongshania</taxon>
    </lineage>
</organism>
<gene>
    <name evidence="1" type="ORF">KXJ70_00005</name>
</gene>
<dbReference type="Proteomes" id="UP001166291">
    <property type="component" value="Unassembled WGS sequence"/>
</dbReference>
<dbReference type="RefSeq" id="WP_219041427.1">
    <property type="nucleotide sequence ID" value="NZ_JAHWDQ010000001.1"/>
</dbReference>
<dbReference type="EMBL" id="JAHWDQ010000001">
    <property type="protein sequence ID" value="MBW2939145.1"/>
    <property type="molecule type" value="Genomic_DNA"/>
</dbReference>
<keyword evidence="2" id="KW-1185">Reference proteome</keyword>